<dbReference type="SUPFAM" id="SSF48403">
    <property type="entry name" value="Ankyrin repeat"/>
    <property type="match status" value="1"/>
</dbReference>
<name>A0A9P8K599_AURME</name>
<feature type="repeat" description="ANK" evidence="2">
    <location>
        <begin position="729"/>
        <end position="761"/>
    </location>
</feature>
<gene>
    <name evidence="4" type="ORF">KCV03_g6842</name>
</gene>
<evidence type="ECO:0000256" key="2">
    <source>
        <dbReference type="PROSITE-ProRule" id="PRU00023"/>
    </source>
</evidence>
<evidence type="ECO:0000259" key="3">
    <source>
        <dbReference type="Pfam" id="PF24883"/>
    </source>
</evidence>
<keyword evidence="1" id="KW-0677">Repeat</keyword>
<feature type="repeat" description="ANK" evidence="2">
    <location>
        <begin position="884"/>
        <end position="916"/>
    </location>
</feature>
<feature type="repeat" description="ANK" evidence="2">
    <location>
        <begin position="950"/>
        <end position="982"/>
    </location>
</feature>
<reference evidence="4" key="2">
    <citation type="submission" date="2021-08" db="EMBL/GenBank/DDBJ databases">
        <authorList>
            <person name="Gostincar C."/>
            <person name="Sun X."/>
            <person name="Song Z."/>
            <person name="Gunde-Cimerman N."/>
        </authorList>
    </citation>
    <scope>NUCLEOTIDE SEQUENCE</scope>
    <source>
        <strain evidence="4">EXF-8016</strain>
    </source>
</reference>
<dbReference type="PANTHER" id="PTHR46082:SF11">
    <property type="entry name" value="AAA+ ATPASE DOMAIN-CONTAINING PROTEIN-RELATED"/>
    <property type="match status" value="1"/>
</dbReference>
<dbReference type="GO" id="GO:0003824">
    <property type="term" value="F:catalytic activity"/>
    <property type="evidence" value="ECO:0007669"/>
    <property type="project" value="InterPro"/>
</dbReference>
<sequence>MLLDFPSIRFGLLVGIGGGVPSEENDIRLGDVVVSKPQGTIGGVLQFDLGKETNAGFERTGSLDKPPTLLLKAIALLESRHALHGSIDVPRYISETYEKFPGYKAKHPGLEQDRLFEAAYDHAPAQALTCQRCDIDRLVARDCRDTQDPVIHYGLIGSGNQVIKNSHKRDLLREQNILCVEMEAAGLMNDFPCPVIRGICDYSDSHKNKRWQPYAALVAAAYAKELLSTIPAVEVEAVPAALEMLRKILASSIIKDLEREIYPDALAPSTPILLYFFFDFRDVKKQSLKEMALSLVYQLHCQERSLQEPLDSLLKVCGKGNSKPSTEKLLEVFLSVLESIDRKLYLILDALDEFVIPRQDLLVWIKSIAELTSPKVHLLVTSRKESDIVSVLGRTNLMGQIVAIQSDIIDEDIRAYINHRLRIAGEFERWKDRDDVQQMIQESLMRISDGMFRWAACQLDALSKCVNLLALEKALVTLPPTLNDTYSRTLQLIPEEQKDDAIRLLQLLVYSAEPLGLEEAVDAIAVNLNADPFFDPRYQWTDKKDCDCSRQVLQLAHFSVQQYFRSDKVDSGWKHYLSETHAKASNAKVHLAYCFGLHDFAQSLEWDDPDYRECMSGTHEYSEERPFTETAARRWTQYAVQAEAYDDQLLAMIKDFLLSDKHEKARMNWVLLRDAEDYVSNPYRSWYKEYSREIPMKPAPLALASAYGLYHSVKSLLLCDTDPNEYCGARGSAIYAASFEGHLDVVRLLLDHGAVPNMRAGHGELSIAIFSSNAKRFEIFHALLQHGADVNFSDERAGLPLTQAAARGDEQIVKILVDHGADLDQVEVSSRSSYQVPVYETPFLQIIAEATLFDYRFSDREAAWLRITKTLIAAGADVNKADYLGRTPLHYAAVSRSRELTKMLVEARALLDEVDEDGQTPLIETAKIKAKEHMEILLDAGAKTDIQDGDGRTALHHAASHGWLEICTMLVKAGSDLDVLDKQGLTPLQLAEQEDHTKLVTFFEWWRFINYIHGPLIEFNSKSSMGHSR</sequence>
<accession>A0A9P8K599</accession>
<dbReference type="SUPFAM" id="SSF53167">
    <property type="entry name" value="Purine and uridine phosphorylases"/>
    <property type="match status" value="1"/>
</dbReference>
<dbReference type="Gene3D" id="1.25.40.20">
    <property type="entry name" value="Ankyrin repeat-containing domain"/>
    <property type="match status" value="2"/>
</dbReference>
<evidence type="ECO:0000313" key="4">
    <source>
        <dbReference type="EMBL" id="KAH0217804.1"/>
    </source>
</evidence>
<feature type="repeat" description="ANK" evidence="2">
    <location>
        <begin position="917"/>
        <end position="949"/>
    </location>
</feature>
<dbReference type="SMART" id="SM00248">
    <property type="entry name" value="ANK"/>
    <property type="match status" value="7"/>
</dbReference>
<feature type="non-terminal residue" evidence="4">
    <location>
        <position position="1"/>
    </location>
</feature>
<dbReference type="OrthoDB" id="539213at2759"/>
<evidence type="ECO:0000256" key="1">
    <source>
        <dbReference type="ARBA" id="ARBA00022737"/>
    </source>
</evidence>
<comment type="caution">
    <text evidence="4">The sequence shown here is derived from an EMBL/GenBank/DDBJ whole genome shotgun (WGS) entry which is preliminary data.</text>
</comment>
<dbReference type="EMBL" id="JAHFYH010000053">
    <property type="protein sequence ID" value="KAH0217804.1"/>
    <property type="molecule type" value="Genomic_DNA"/>
</dbReference>
<organism evidence="4 5">
    <name type="scientific">Aureobasidium melanogenum</name>
    <name type="common">Aureobasidium pullulans var. melanogenum</name>
    <dbReference type="NCBI Taxonomy" id="46634"/>
    <lineage>
        <taxon>Eukaryota</taxon>
        <taxon>Fungi</taxon>
        <taxon>Dikarya</taxon>
        <taxon>Ascomycota</taxon>
        <taxon>Pezizomycotina</taxon>
        <taxon>Dothideomycetes</taxon>
        <taxon>Dothideomycetidae</taxon>
        <taxon>Dothideales</taxon>
        <taxon>Saccotheciaceae</taxon>
        <taxon>Aureobasidium</taxon>
    </lineage>
</organism>
<feature type="repeat" description="ANK" evidence="2">
    <location>
        <begin position="796"/>
        <end position="828"/>
    </location>
</feature>
<dbReference type="PANTHER" id="PTHR46082">
    <property type="entry name" value="ATP/GTP-BINDING PROTEIN-RELATED"/>
    <property type="match status" value="1"/>
</dbReference>
<protein>
    <submittedName>
        <fullName evidence="4">Ankyrin repeat protein</fullName>
    </submittedName>
</protein>
<dbReference type="InterPro" id="IPR036770">
    <property type="entry name" value="Ankyrin_rpt-contain_sf"/>
</dbReference>
<feature type="repeat" description="ANK" evidence="2">
    <location>
        <begin position="760"/>
        <end position="795"/>
    </location>
</feature>
<dbReference type="Pfam" id="PF00023">
    <property type="entry name" value="Ank"/>
    <property type="match status" value="1"/>
</dbReference>
<dbReference type="Pfam" id="PF12796">
    <property type="entry name" value="Ank_2"/>
    <property type="match status" value="2"/>
</dbReference>
<dbReference type="InterPro" id="IPR056884">
    <property type="entry name" value="NPHP3-like_N"/>
</dbReference>
<dbReference type="PROSITE" id="PS50088">
    <property type="entry name" value="ANK_REPEAT"/>
    <property type="match status" value="6"/>
</dbReference>
<dbReference type="InterPro" id="IPR053137">
    <property type="entry name" value="NLR-like"/>
</dbReference>
<reference evidence="4" key="1">
    <citation type="journal article" date="2021" name="J Fungi (Basel)">
        <title>Virulence traits and population genomics of the black yeast Aureobasidium melanogenum.</title>
        <authorList>
            <person name="Cernosa A."/>
            <person name="Sun X."/>
            <person name="Gostincar C."/>
            <person name="Fang C."/>
            <person name="Gunde-Cimerman N."/>
            <person name="Song Z."/>
        </authorList>
    </citation>
    <scope>NUCLEOTIDE SEQUENCE</scope>
    <source>
        <strain evidence="4">EXF-8016</strain>
    </source>
</reference>
<dbReference type="InterPro" id="IPR027417">
    <property type="entry name" value="P-loop_NTPase"/>
</dbReference>
<dbReference type="Gene3D" id="3.40.50.1580">
    <property type="entry name" value="Nucleoside phosphorylase domain"/>
    <property type="match status" value="1"/>
</dbReference>
<dbReference type="InterPro" id="IPR002110">
    <property type="entry name" value="Ankyrin_rpt"/>
</dbReference>
<feature type="domain" description="Nephrocystin 3-like N-terminal" evidence="3">
    <location>
        <begin position="248"/>
        <end position="383"/>
    </location>
</feature>
<dbReference type="Pfam" id="PF13637">
    <property type="entry name" value="Ank_4"/>
    <property type="match status" value="1"/>
</dbReference>
<dbReference type="Gene3D" id="3.40.50.300">
    <property type="entry name" value="P-loop containing nucleotide triphosphate hydrolases"/>
    <property type="match status" value="1"/>
</dbReference>
<keyword evidence="2" id="KW-0040">ANK repeat</keyword>
<dbReference type="Proteomes" id="UP000767238">
    <property type="component" value="Unassembled WGS sequence"/>
</dbReference>
<dbReference type="AlphaFoldDB" id="A0A9P8K599"/>
<evidence type="ECO:0000313" key="5">
    <source>
        <dbReference type="Proteomes" id="UP000767238"/>
    </source>
</evidence>
<dbReference type="PROSITE" id="PS50297">
    <property type="entry name" value="ANK_REP_REGION"/>
    <property type="match status" value="3"/>
</dbReference>
<proteinExistence type="predicted"/>
<dbReference type="GO" id="GO:0009116">
    <property type="term" value="P:nucleoside metabolic process"/>
    <property type="evidence" value="ECO:0007669"/>
    <property type="project" value="InterPro"/>
</dbReference>
<dbReference type="Pfam" id="PF24883">
    <property type="entry name" value="NPHP3_N"/>
    <property type="match status" value="1"/>
</dbReference>
<dbReference type="InterPro" id="IPR035994">
    <property type="entry name" value="Nucleoside_phosphorylase_sf"/>
</dbReference>